<keyword evidence="2" id="KW-1133">Transmembrane helix</keyword>
<accession>A0A644T5E3</accession>
<feature type="transmembrane region" description="Helical" evidence="2">
    <location>
        <begin position="12"/>
        <end position="29"/>
    </location>
</feature>
<dbReference type="EMBL" id="VSSQ01000017">
    <property type="protein sequence ID" value="MPL62156.1"/>
    <property type="molecule type" value="Genomic_DNA"/>
</dbReference>
<evidence type="ECO:0000313" key="4">
    <source>
        <dbReference type="EMBL" id="MPL62156.1"/>
    </source>
</evidence>
<evidence type="ECO:0000259" key="3">
    <source>
        <dbReference type="Pfam" id="PF04085"/>
    </source>
</evidence>
<gene>
    <name evidence="4" type="ORF">SDC9_07759</name>
</gene>
<sequence length="302" mass="34080">MNLRTKKKFQFNILFIIIYLVFLFSFPFLRNYFNSNNIRVGAPETVLVAANNSTNFVSKVFNNFFGYFTNKKYLLSEISRLENELQTEKNRKIFEENISSEKKIVAKKIFSDFTSVYNTILLDKGKDNGVAEGNIVFLYPNKAIGVVNSSSEKTSLVSLFSKDKNQVEGIIFSQNFESKIPLINSEEDLNLNASSSSTTIATSSDISQPFSDDINISMSTPVSSSNSILIDFIGYGGGDFVAKIPENINISTGTIVYLARDENKTLGEIVKIEKQEAAFYQILFVKGYYNTRENGDYYIDIQ</sequence>
<dbReference type="AlphaFoldDB" id="A0A644T5E3"/>
<comment type="caution">
    <text evidence="4">The sequence shown here is derived from an EMBL/GenBank/DDBJ whole genome shotgun (WGS) entry which is preliminary data.</text>
</comment>
<evidence type="ECO:0000256" key="1">
    <source>
        <dbReference type="SAM" id="Coils"/>
    </source>
</evidence>
<keyword evidence="1" id="KW-0175">Coiled coil</keyword>
<keyword evidence="2" id="KW-0812">Transmembrane</keyword>
<dbReference type="Gene3D" id="2.40.10.340">
    <property type="entry name" value="Rod shape-determining protein MreC, domain 1"/>
    <property type="match status" value="1"/>
</dbReference>
<dbReference type="InterPro" id="IPR055342">
    <property type="entry name" value="MreC_beta-barrel_core"/>
</dbReference>
<keyword evidence="2" id="KW-0472">Membrane</keyword>
<dbReference type="Pfam" id="PF04085">
    <property type="entry name" value="MreC"/>
    <property type="match status" value="1"/>
</dbReference>
<feature type="domain" description="Rod shape-determining protein MreC beta-barrel core" evidence="3">
    <location>
        <begin position="110"/>
        <end position="214"/>
    </location>
</feature>
<proteinExistence type="predicted"/>
<dbReference type="InterPro" id="IPR042177">
    <property type="entry name" value="Cell/Rod_1"/>
</dbReference>
<organism evidence="4">
    <name type="scientific">bioreactor metagenome</name>
    <dbReference type="NCBI Taxonomy" id="1076179"/>
    <lineage>
        <taxon>unclassified sequences</taxon>
        <taxon>metagenomes</taxon>
        <taxon>ecological metagenomes</taxon>
    </lineage>
</organism>
<name>A0A644T5E3_9ZZZZ</name>
<protein>
    <recommendedName>
        <fullName evidence="3">Rod shape-determining protein MreC beta-barrel core domain-containing protein</fullName>
    </recommendedName>
</protein>
<evidence type="ECO:0000256" key="2">
    <source>
        <dbReference type="SAM" id="Phobius"/>
    </source>
</evidence>
<reference evidence="4" key="1">
    <citation type="submission" date="2019-08" db="EMBL/GenBank/DDBJ databases">
        <authorList>
            <person name="Kucharzyk K."/>
            <person name="Murdoch R.W."/>
            <person name="Higgins S."/>
            <person name="Loffler F."/>
        </authorList>
    </citation>
    <scope>NUCLEOTIDE SEQUENCE</scope>
</reference>
<feature type="coiled-coil region" evidence="1">
    <location>
        <begin position="71"/>
        <end position="98"/>
    </location>
</feature>